<comment type="caution">
    <text evidence="2">The sequence shown here is derived from an EMBL/GenBank/DDBJ whole genome shotgun (WGS) entry which is preliminary data.</text>
</comment>
<evidence type="ECO:0000313" key="2">
    <source>
        <dbReference type="EMBL" id="SIT37110.1"/>
    </source>
</evidence>
<evidence type="ECO:0000313" key="3">
    <source>
        <dbReference type="Proteomes" id="UP000195569"/>
    </source>
</evidence>
<accession>A0A1N7RPQ9</accession>
<dbReference type="Proteomes" id="UP000195569">
    <property type="component" value="Unassembled WGS sequence"/>
</dbReference>
<dbReference type="AlphaFoldDB" id="A0A1N7RPQ9"/>
<dbReference type="InterPro" id="IPR024983">
    <property type="entry name" value="CHAT_dom"/>
</dbReference>
<evidence type="ECO:0000259" key="1">
    <source>
        <dbReference type="Pfam" id="PF12770"/>
    </source>
</evidence>
<dbReference type="Pfam" id="PF12770">
    <property type="entry name" value="CHAT"/>
    <property type="match status" value="1"/>
</dbReference>
<dbReference type="EMBL" id="CYGY02000011">
    <property type="protein sequence ID" value="SIT37110.1"/>
    <property type="molecule type" value="Genomic_DNA"/>
</dbReference>
<gene>
    <name evidence="2" type="ORF">BN2476_110106</name>
</gene>
<name>A0A1N7RPQ9_9BURK</name>
<protein>
    <recommendedName>
        <fullName evidence="1">CHAT domain-containing protein</fullName>
    </recommendedName>
</protein>
<sequence>MADVYLDFDLHIWTEGDVYRARVRDSPAGTTPSVPLRLPFLSEETAEDLIQRLEDAIIDGRGNRAGPLSSQEKILRDFGSRVFCAVFRDNEQIASRFRSSMDIARSKERVAGLRLKLGVEPPELALLPWEYLFDESVFDPGTPQSYLCLRDLSPLVRFLEVNGPVKSSRIVGPLRILGMISNPNIPGRKHLDIGAERLELEEAVRKLEPKVHFEWLTSGTREHLCNAMQDGRWHVFHFIGHGGTDTEMEDGNVRSRGYIFMEDRHCNPEKVDAEDLAYALEGNGDLRLAVLNCCDSGRGSSFASPGAHLVRWGVPLVVAMQFAISNGSASVFAKRFYRALISGHSVERAITSARRDVRFESRVEWGIPVLLTRTETSTSFEIDSTGEDSSAPLVKKTARNAQARAELRQLLGVDDPA</sequence>
<proteinExistence type="predicted"/>
<keyword evidence="3" id="KW-1185">Reference proteome</keyword>
<feature type="domain" description="CHAT" evidence="1">
    <location>
        <begin position="123"/>
        <end position="362"/>
    </location>
</feature>
<organism evidence="2 3">
    <name type="scientific">Paraburkholderia piptadeniae</name>
    <dbReference type="NCBI Taxonomy" id="1701573"/>
    <lineage>
        <taxon>Bacteria</taxon>
        <taxon>Pseudomonadati</taxon>
        <taxon>Pseudomonadota</taxon>
        <taxon>Betaproteobacteria</taxon>
        <taxon>Burkholderiales</taxon>
        <taxon>Burkholderiaceae</taxon>
        <taxon>Paraburkholderia</taxon>
    </lineage>
</organism>
<reference evidence="2" key="1">
    <citation type="submission" date="2016-12" db="EMBL/GenBank/DDBJ databases">
        <authorList>
            <person name="Moulin L."/>
        </authorList>
    </citation>
    <scope>NUCLEOTIDE SEQUENCE [LARGE SCALE GENOMIC DNA]</scope>
    <source>
        <strain evidence="2">STM 7183</strain>
    </source>
</reference>